<keyword evidence="2" id="KW-0719">Serine esterase</keyword>
<dbReference type="eggNOG" id="KOG1516">
    <property type="taxonomic scope" value="Eukaryota"/>
</dbReference>
<accession>E3ME33</accession>
<dbReference type="EC" id="3.1.1.-" evidence="4"/>
<dbReference type="InterPro" id="IPR019819">
    <property type="entry name" value="Carboxylesterase_B_CS"/>
</dbReference>
<dbReference type="InParanoid" id="E3ME33"/>
<dbReference type="STRING" id="31234.E3ME33"/>
<feature type="domain" description="Carboxylesterase type B" evidence="5">
    <location>
        <begin position="28"/>
        <end position="542"/>
    </location>
</feature>
<feature type="signal peptide" evidence="4">
    <location>
        <begin position="1"/>
        <end position="19"/>
    </location>
</feature>
<dbReference type="InterPro" id="IPR019826">
    <property type="entry name" value="Carboxylesterase_B_AS"/>
</dbReference>
<evidence type="ECO:0000256" key="4">
    <source>
        <dbReference type="RuleBase" id="RU361235"/>
    </source>
</evidence>
<feature type="chain" id="PRO_5005127863" description="Carboxylic ester hydrolase" evidence="4">
    <location>
        <begin position="20"/>
        <end position="564"/>
    </location>
</feature>
<gene>
    <name evidence="6" type="ORF">CRE_22322</name>
</gene>
<dbReference type="PROSITE" id="PS00122">
    <property type="entry name" value="CARBOXYLESTERASE_B_1"/>
    <property type="match status" value="1"/>
</dbReference>
<protein>
    <recommendedName>
        <fullName evidence="4">Carboxylic ester hydrolase</fullName>
        <ecNumber evidence="4">3.1.1.-</ecNumber>
    </recommendedName>
</protein>
<dbReference type="OMA" id="WAISDWI"/>
<dbReference type="Pfam" id="PF00135">
    <property type="entry name" value="COesterase"/>
    <property type="match status" value="1"/>
</dbReference>
<keyword evidence="4" id="KW-0732">Signal</keyword>
<dbReference type="InterPro" id="IPR050309">
    <property type="entry name" value="Type-B_Carboxylest/Lipase"/>
</dbReference>
<dbReference type="Gene3D" id="3.40.50.1820">
    <property type="entry name" value="alpha/beta hydrolase"/>
    <property type="match status" value="1"/>
</dbReference>
<dbReference type="PROSITE" id="PS00941">
    <property type="entry name" value="CARBOXYLESTERASE_B_2"/>
    <property type="match status" value="1"/>
</dbReference>
<evidence type="ECO:0000313" key="6">
    <source>
        <dbReference type="EMBL" id="EFO99452.1"/>
    </source>
</evidence>
<evidence type="ECO:0000256" key="2">
    <source>
        <dbReference type="ARBA" id="ARBA00022487"/>
    </source>
</evidence>
<proteinExistence type="inferred from homology"/>
<dbReference type="InterPro" id="IPR029058">
    <property type="entry name" value="AB_hydrolase_fold"/>
</dbReference>
<comment type="similarity">
    <text evidence="1 4">Belongs to the type-B carboxylesterase/lipase family.</text>
</comment>
<dbReference type="InterPro" id="IPR002018">
    <property type="entry name" value="CarbesteraseB"/>
</dbReference>
<dbReference type="OrthoDB" id="5857457at2759"/>
<dbReference type="FunFam" id="3.40.50.1820:FF:000504">
    <property type="entry name" value="Carboxylic ester hydrolase"/>
    <property type="match status" value="1"/>
</dbReference>
<dbReference type="PANTHER" id="PTHR11559">
    <property type="entry name" value="CARBOXYLESTERASE"/>
    <property type="match status" value="1"/>
</dbReference>
<reference evidence="6" key="1">
    <citation type="submission" date="2007-07" db="EMBL/GenBank/DDBJ databases">
        <title>PCAP assembly of the Caenorhabditis remanei genome.</title>
        <authorList>
            <consortium name="The Caenorhabditis remanei Sequencing Consortium"/>
            <person name="Wilson R.K."/>
        </authorList>
    </citation>
    <scope>NUCLEOTIDE SEQUENCE [LARGE SCALE GENOMIC DNA]</scope>
    <source>
        <strain evidence="6">PB4641</strain>
    </source>
</reference>
<dbReference type="SUPFAM" id="SSF53474">
    <property type="entry name" value="alpha/beta-Hydrolases"/>
    <property type="match status" value="1"/>
</dbReference>
<dbReference type="HOGENOM" id="CLU_006586_13_0_1"/>
<dbReference type="GO" id="GO:0052689">
    <property type="term" value="F:carboxylic ester hydrolase activity"/>
    <property type="evidence" value="ECO:0007669"/>
    <property type="project" value="UniProtKB-KW"/>
</dbReference>
<evidence type="ECO:0000259" key="5">
    <source>
        <dbReference type="Pfam" id="PF00135"/>
    </source>
</evidence>
<evidence type="ECO:0000256" key="1">
    <source>
        <dbReference type="ARBA" id="ARBA00005964"/>
    </source>
</evidence>
<name>E3ME33_CAERE</name>
<organism evidence="7">
    <name type="scientific">Caenorhabditis remanei</name>
    <name type="common">Caenorhabditis vulgaris</name>
    <dbReference type="NCBI Taxonomy" id="31234"/>
    <lineage>
        <taxon>Eukaryota</taxon>
        <taxon>Metazoa</taxon>
        <taxon>Ecdysozoa</taxon>
        <taxon>Nematoda</taxon>
        <taxon>Chromadorea</taxon>
        <taxon>Rhabditida</taxon>
        <taxon>Rhabditina</taxon>
        <taxon>Rhabditomorpha</taxon>
        <taxon>Rhabditoidea</taxon>
        <taxon>Rhabditidae</taxon>
        <taxon>Peloderinae</taxon>
        <taxon>Caenorhabditis</taxon>
    </lineage>
</organism>
<dbReference type="ESTHER" id="caere-e3me33">
    <property type="family name" value="Carb_B_Nematoda"/>
</dbReference>
<keyword evidence="3 4" id="KW-0378">Hydrolase</keyword>
<keyword evidence="7" id="KW-1185">Reference proteome</keyword>
<dbReference type="Proteomes" id="UP000008281">
    <property type="component" value="Unassembled WGS sequence"/>
</dbReference>
<dbReference type="EMBL" id="DS268438">
    <property type="protein sequence ID" value="EFO99452.1"/>
    <property type="molecule type" value="Genomic_DNA"/>
</dbReference>
<dbReference type="AlphaFoldDB" id="E3ME33"/>
<evidence type="ECO:0000256" key="3">
    <source>
        <dbReference type="ARBA" id="ARBA00022801"/>
    </source>
</evidence>
<evidence type="ECO:0000313" key="7">
    <source>
        <dbReference type="Proteomes" id="UP000008281"/>
    </source>
</evidence>
<sequence length="564" mass="63030">MELLSAVFLLFLVFSGAAADDPTVDVTVTTPSGAATIRGYKHPYGTSFRGVRYAQAPLGSLRFAEAQRFDPAGLVTALAYGKPCVQGDGKYSSEDCLFINVFTPNNVTASSKLPVYVYIHGGGFIEGSGDMGAGIYPNLVYKGPIVMVSMNYRLGPFGFFSTRDAMAPGNWAISDWIEGLNWVQRYISFFGGDPTRVTIGGQSSGAEAVSTLTLTPLAKSLFKQSIHESGSAFGAAVMSYSEKTRSTSRQLSVKLGCATADQWNNGQNFGTILNCLRGLTYDKIVTADNSLPGHRMKWSIVQDKKYLTQRLEYLALQRDPTKNVLIGDVHDEWLGWGRSKKIVKRIQVCSSEMNNVLHNLNSTHNTGQQIKYDLKDCYEMTYWDNPTSVSVAANNKYVNNQGWSEDDHRDWEARRIQLWSEMVFIGPTLRDAAYFQYMKNNVYLYSLDWLSPPALPQVTDPLFRGCEHTWELQYIFSTTCNGFTCTQQDEILRDYFTTTWVNFIKGGNPTPAGSPLPFKWLAMDKTNRFLSFSPNPKMQPSYHPDSMFWVCTAPTIDGYKGPFC</sequence>